<dbReference type="EMBL" id="CP053892">
    <property type="protein sequence ID" value="QKG23291.1"/>
    <property type="molecule type" value="Genomic_DNA"/>
</dbReference>
<reference evidence="1 2" key="1">
    <citation type="submission" date="2020-05" db="EMBL/GenBank/DDBJ databases">
        <title>Actinomadura verrucosospora NRRL-B18236 (PFL_A860) Genome sequencing and assembly.</title>
        <authorList>
            <person name="Samborskyy M."/>
        </authorList>
    </citation>
    <scope>NUCLEOTIDE SEQUENCE [LARGE SCALE GENOMIC DNA]</scope>
    <source>
        <strain evidence="1 2">NRRL:B18236</strain>
    </source>
</reference>
<dbReference type="RefSeq" id="WP_246343183.1">
    <property type="nucleotide sequence ID" value="NZ_CP053892.1"/>
</dbReference>
<name>A0A7D3W0J5_ACTVE</name>
<evidence type="ECO:0008006" key="3">
    <source>
        <dbReference type="Google" id="ProtNLM"/>
    </source>
</evidence>
<gene>
    <name evidence="1" type="ORF">ACTIVE_4934</name>
</gene>
<dbReference type="Proteomes" id="UP000501240">
    <property type="component" value="Chromosome"/>
</dbReference>
<protein>
    <recommendedName>
        <fullName evidence="3">DUF2867 domain-containing protein</fullName>
    </recommendedName>
</protein>
<accession>A0A7D3W0J5</accession>
<proteinExistence type="predicted"/>
<evidence type="ECO:0000313" key="2">
    <source>
        <dbReference type="Proteomes" id="UP000501240"/>
    </source>
</evidence>
<sequence length="194" mass="21705">MVVRLPDSAHTGRPWRVHELAPDFRLLDVWSFRTPGAGPGDFPAMLEAMRTSGGFARQALPVKALFAVRWGLGALLGWDRPGTGLGARVRPLRDRLPSDLRGTAGDADASPFTPVYRLADEDVREIANKTMHGIMHLGWVPAPGGDHELRMAVLVRPNGGLGRFYMALIAPFRHLIVYPMLTRQWERAWRERRP</sequence>
<keyword evidence="2" id="KW-1185">Reference proteome</keyword>
<dbReference type="AlphaFoldDB" id="A0A7D3W0J5"/>
<evidence type="ECO:0000313" key="1">
    <source>
        <dbReference type="EMBL" id="QKG23291.1"/>
    </source>
</evidence>
<organism evidence="1 2">
    <name type="scientific">Actinomadura verrucosospora</name>
    <dbReference type="NCBI Taxonomy" id="46165"/>
    <lineage>
        <taxon>Bacteria</taxon>
        <taxon>Bacillati</taxon>
        <taxon>Actinomycetota</taxon>
        <taxon>Actinomycetes</taxon>
        <taxon>Streptosporangiales</taxon>
        <taxon>Thermomonosporaceae</taxon>
        <taxon>Actinomadura</taxon>
    </lineage>
</organism>
<dbReference type="InterPro" id="IPR021295">
    <property type="entry name" value="DUF2867"/>
</dbReference>
<dbReference type="Pfam" id="PF11066">
    <property type="entry name" value="DUF2867"/>
    <property type="match status" value="1"/>
</dbReference>